<feature type="domain" description="HTH arsR-type" evidence="4">
    <location>
        <begin position="1"/>
        <end position="91"/>
    </location>
</feature>
<dbReference type="SMART" id="SM00418">
    <property type="entry name" value="HTH_ARSR"/>
    <property type="match status" value="1"/>
</dbReference>
<sequence length="91" mass="10239">MDLVFKALAHPERRRILASLHQRPGRSLFEICASSVAENGEPLSRQTISQHLDVLERAGLLEITWKGRTKTHAINLDPLRAAVEAAINRYL</sequence>
<keyword evidence="2" id="KW-0238">DNA-binding</keyword>
<keyword evidence="6" id="KW-1185">Reference proteome</keyword>
<keyword evidence="3" id="KW-0804">Transcription</keyword>
<evidence type="ECO:0000259" key="4">
    <source>
        <dbReference type="PROSITE" id="PS50987"/>
    </source>
</evidence>
<dbReference type="InterPro" id="IPR036388">
    <property type="entry name" value="WH-like_DNA-bd_sf"/>
</dbReference>
<accession>A0A4Q2U1U6</accession>
<dbReference type="InterPro" id="IPR011991">
    <property type="entry name" value="ArsR-like_HTH"/>
</dbReference>
<dbReference type="EMBL" id="SDVB01000037">
    <property type="protein sequence ID" value="RYC27859.1"/>
    <property type="molecule type" value="Genomic_DNA"/>
</dbReference>
<gene>
    <name evidence="5" type="ORF">EUU22_00760</name>
</gene>
<dbReference type="OrthoDB" id="9790747at2"/>
<evidence type="ECO:0000256" key="1">
    <source>
        <dbReference type="ARBA" id="ARBA00023015"/>
    </source>
</evidence>
<dbReference type="Gene3D" id="1.10.10.10">
    <property type="entry name" value="Winged helix-like DNA-binding domain superfamily/Winged helix DNA-binding domain"/>
    <property type="match status" value="1"/>
</dbReference>
<dbReference type="PANTHER" id="PTHR33154:SF33">
    <property type="entry name" value="TRANSCRIPTIONAL REPRESSOR SDPR"/>
    <property type="match status" value="1"/>
</dbReference>
<dbReference type="GO" id="GO:0003677">
    <property type="term" value="F:DNA binding"/>
    <property type="evidence" value="ECO:0007669"/>
    <property type="project" value="UniProtKB-KW"/>
</dbReference>
<organism evidence="5 6">
    <name type="scientific">Ciceribacter ferrooxidans</name>
    <dbReference type="NCBI Taxonomy" id="2509717"/>
    <lineage>
        <taxon>Bacteria</taxon>
        <taxon>Pseudomonadati</taxon>
        <taxon>Pseudomonadota</taxon>
        <taxon>Alphaproteobacteria</taxon>
        <taxon>Hyphomicrobiales</taxon>
        <taxon>Rhizobiaceae</taxon>
        <taxon>Ciceribacter</taxon>
    </lineage>
</organism>
<dbReference type="CDD" id="cd00090">
    <property type="entry name" value="HTH_ARSR"/>
    <property type="match status" value="1"/>
</dbReference>
<dbReference type="Proteomes" id="UP000291088">
    <property type="component" value="Unassembled WGS sequence"/>
</dbReference>
<dbReference type="InterPro" id="IPR036390">
    <property type="entry name" value="WH_DNA-bd_sf"/>
</dbReference>
<keyword evidence="1" id="KW-0805">Transcription regulation</keyword>
<dbReference type="InterPro" id="IPR001845">
    <property type="entry name" value="HTH_ArsR_DNA-bd_dom"/>
</dbReference>
<comment type="caution">
    <text evidence="5">The sequence shown here is derived from an EMBL/GenBank/DDBJ whole genome shotgun (WGS) entry which is preliminary data.</text>
</comment>
<protein>
    <submittedName>
        <fullName evidence="5">ArsR family transcriptional regulator</fullName>
    </submittedName>
</protein>
<proteinExistence type="predicted"/>
<evidence type="ECO:0000313" key="6">
    <source>
        <dbReference type="Proteomes" id="UP000291088"/>
    </source>
</evidence>
<evidence type="ECO:0000256" key="2">
    <source>
        <dbReference type="ARBA" id="ARBA00023125"/>
    </source>
</evidence>
<evidence type="ECO:0000313" key="5">
    <source>
        <dbReference type="EMBL" id="RYC27859.1"/>
    </source>
</evidence>
<dbReference type="InterPro" id="IPR051081">
    <property type="entry name" value="HTH_MetalResp_TranReg"/>
</dbReference>
<dbReference type="PANTHER" id="PTHR33154">
    <property type="entry name" value="TRANSCRIPTIONAL REGULATOR, ARSR FAMILY"/>
    <property type="match status" value="1"/>
</dbReference>
<dbReference type="Pfam" id="PF12840">
    <property type="entry name" value="HTH_20"/>
    <property type="match status" value="1"/>
</dbReference>
<name>A0A4Q2U1U6_9HYPH</name>
<dbReference type="AlphaFoldDB" id="A0A4Q2U1U6"/>
<evidence type="ECO:0000256" key="3">
    <source>
        <dbReference type="ARBA" id="ARBA00023163"/>
    </source>
</evidence>
<dbReference type="PROSITE" id="PS50987">
    <property type="entry name" value="HTH_ARSR_2"/>
    <property type="match status" value="1"/>
</dbReference>
<reference evidence="5 6" key="1">
    <citation type="submission" date="2019-01" db="EMBL/GenBank/DDBJ databases">
        <authorList>
            <person name="Deng T."/>
        </authorList>
    </citation>
    <scope>NUCLEOTIDE SEQUENCE [LARGE SCALE GENOMIC DNA]</scope>
    <source>
        <strain evidence="5 6">F8825</strain>
    </source>
</reference>
<dbReference type="SUPFAM" id="SSF46785">
    <property type="entry name" value="Winged helix' DNA-binding domain"/>
    <property type="match status" value="1"/>
</dbReference>
<dbReference type="GO" id="GO:0003700">
    <property type="term" value="F:DNA-binding transcription factor activity"/>
    <property type="evidence" value="ECO:0007669"/>
    <property type="project" value="InterPro"/>
</dbReference>